<accession>A0ABX0YXR6</accession>
<evidence type="ECO:0000313" key="3">
    <source>
        <dbReference type="EMBL" id="NJP17094.1"/>
    </source>
</evidence>
<organism evidence="3 4">
    <name type="scientific">Streptomyces thermoviolaceus subsp. thermoviolaceus</name>
    <dbReference type="NCBI Taxonomy" id="66860"/>
    <lineage>
        <taxon>Bacteria</taxon>
        <taxon>Bacillati</taxon>
        <taxon>Actinomycetota</taxon>
        <taxon>Actinomycetes</taxon>
        <taxon>Kitasatosporales</taxon>
        <taxon>Streptomycetaceae</taxon>
        <taxon>Streptomyces</taxon>
    </lineage>
</organism>
<dbReference type="RefSeq" id="WP_168132313.1">
    <property type="nucleotide sequence ID" value="NZ_BMVZ01000010.1"/>
</dbReference>
<feature type="compositionally biased region" description="Acidic residues" evidence="1">
    <location>
        <begin position="402"/>
        <end position="413"/>
    </location>
</feature>
<dbReference type="SMART" id="SM00671">
    <property type="entry name" value="SEL1"/>
    <property type="match status" value="2"/>
</dbReference>
<reference evidence="3 4" key="1">
    <citation type="submission" date="2020-03" db="EMBL/GenBank/DDBJ databases">
        <title>WGS of actinomycetes isolated from Thailand.</title>
        <authorList>
            <person name="Thawai C."/>
        </authorList>
    </citation>
    <scope>NUCLEOTIDE SEQUENCE [LARGE SCALE GENOMIC DNA]</scope>
    <source>
        <strain evidence="3 4">NBRC 13905</strain>
    </source>
</reference>
<dbReference type="Pfam" id="PF00656">
    <property type="entry name" value="Peptidase_C14"/>
    <property type="match status" value="1"/>
</dbReference>
<dbReference type="NCBIfam" id="NF047832">
    <property type="entry name" value="caspase_w_EACC1"/>
    <property type="match status" value="1"/>
</dbReference>
<sequence>MTDLASRDYSRSRAVLMGTWECEGFSKAPAVERSFTRMRDLLLDPVCGPWPRESVVEIANRPTLGTTCVEVTDALMAATDVAFFYYVGHGIYDHRERLCLTVGDTKIEAPYPAITGLLFETVREAFHHSPATVKIAVLDCCYSGLAAKEFGHLSATRLPPISGTYLLMSSSAFEMSWYELEDTAADAQTCFTKAFVETVREGVGGAPPGLTLDHIYGVVADRLVEDGKPEPHRRIADDAAAWVFAHNNAPASPPEPGTDPDAMFREAYRWETEEGIERLHLIEARYRAAAEAGHTQAMNRLGQIAEGRVQARMQGIEPGPVDGRALLQATYWYTKAAEAGDPVGPMHLGQLYEEQYKDLDRALYWYGLAAQRNNSAAHERLAGLEQRIRLGLVTDGRPGEDEQKDDPGEEEPPDAGQPVGGPQQPGPRPPAGFTVADLTARLLFHQWLDREWNGDQQLAIAQCHNVLITATGGDYGEWSTLKEADQHVLITDFMYRRPPRASVTLEARRYYQEIGPGNLRAHAEKLRRGKQ</sequence>
<evidence type="ECO:0000259" key="2">
    <source>
        <dbReference type="Pfam" id="PF00656"/>
    </source>
</evidence>
<evidence type="ECO:0000313" key="4">
    <source>
        <dbReference type="Proteomes" id="UP000635996"/>
    </source>
</evidence>
<comment type="caution">
    <text evidence="3">The sequence shown here is derived from an EMBL/GenBank/DDBJ whole genome shotgun (WGS) entry which is preliminary data.</text>
</comment>
<gene>
    <name evidence="3" type="ORF">HCJ95_23155</name>
</gene>
<dbReference type="Gene3D" id="1.25.40.10">
    <property type="entry name" value="Tetratricopeptide repeat domain"/>
    <property type="match status" value="1"/>
</dbReference>
<dbReference type="InterPro" id="IPR011600">
    <property type="entry name" value="Pept_C14_caspase"/>
</dbReference>
<feature type="region of interest" description="Disordered" evidence="1">
    <location>
        <begin position="392"/>
        <end position="433"/>
    </location>
</feature>
<dbReference type="Proteomes" id="UP000635996">
    <property type="component" value="Unassembled WGS sequence"/>
</dbReference>
<dbReference type="InterPro" id="IPR006597">
    <property type="entry name" value="Sel1-like"/>
</dbReference>
<dbReference type="EMBL" id="JAATEL010000033">
    <property type="protein sequence ID" value="NJP17094.1"/>
    <property type="molecule type" value="Genomic_DNA"/>
</dbReference>
<dbReference type="Gene3D" id="3.40.50.1460">
    <property type="match status" value="1"/>
</dbReference>
<keyword evidence="4" id="KW-1185">Reference proteome</keyword>
<feature type="domain" description="Peptidase C14 caspase" evidence="2">
    <location>
        <begin position="76"/>
        <end position="203"/>
    </location>
</feature>
<name>A0ABX0YXR6_STRTL</name>
<evidence type="ECO:0000256" key="1">
    <source>
        <dbReference type="SAM" id="MobiDB-lite"/>
    </source>
</evidence>
<dbReference type="InterPro" id="IPR011990">
    <property type="entry name" value="TPR-like_helical_dom_sf"/>
</dbReference>
<protein>
    <submittedName>
        <fullName evidence="3">Sel1 repeat family protein</fullName>
    </submittedName>
</protein>
<dbReference type="SUPFAM" id="SSF81901">
    <property type="entry name" value="HCP-like"/>
    <property type="match status" value="1"/>
</dbReference>
<proteinExistence type="predicted"/>